<keyword evidence="2" id="KW-0479">Metal-binding</keyword>
<keyword evidence="7" id="KW-1185">Reference proteome</keyword>
<evidence type="ECO:0000256" key="1">
    <source>
        <dbReference type="ARBA" id="ARBA00001947"/>
    </source>
</evidence>
<dbReference type="PANTHER" id="PTHR37326">
    <property type="entry name" value="BLL3975 PROTEIN"/>
    <property type="match status" value="1"/>
</dbReference>
<evidence type="ECO:0000256" key="4">
    <source>
        <dbReference type="ARBA" id="ARBA00022833"/>
    </source>
</evidence>
<dbReference type="InterPro" id="IPR055438">
    <property type="entry name" value="AstE_AspA_cat"/>
</dbReference>
<dbReference type="GO" id="GO:0046872">
    <property type="term" value="F:metal ion binding"/>
    <property type="evidence" value="ECO:0007669"/>
    <property type="project" value="UniProtKB-KW"/>
</dbReference>
<evidence type="ECO:0000313" key="7">
    <source>
        <dbReference type="Proteomes" id="UP000325684"/>
    </source>
</evidence>
<dbReference type="PANTHER" id="PTHR37326:SF1">
    <property type="entry name" value="BLL3975 PROTEIN"/>
    <property type="match status" value="1"/>
</dbReference>
<dbReference type="InterPro" id="IPR053138">
    <property type="entry name" value="N-alpha-Ac-DABA_deacetylase"/>
</dbReference>
<dbReference type="EMBL" id="VCMV01000013">
    <property type="protein sequence ID" value="KAB0267317.1"/>
    <property type="molecule type" value="Genomic_DNA"/>
</dbReference>
<comment type="cofactor">
    <cofactor evidence="1">
        <name>Zn(2+)</name>
        <dbReference type="ChEBI" id="CHEBI:29105"/>
    </cofactor>
</comment>
<evidence type="ECO:0000259" key="5">
    <source>
        <dbReference type="Pfam" id="PF24827"/>
    </source>
</evidence>
<evidence type="ECO:0000313" key="6">
    <source>
        <dbReference type="EMBL" id="KAB0267317.1"/>
    </source>
</evidence>
<sequence>MRTEQIRLSPLAPGANLSLTIHRFGTAGARPRVYVQAALHADEIPGMIVAHHLREQLLALEAEGRIEGEIVLVPSANPIGLAQKVLGEPVGRFDLSNGMNFNRGYPNVIAEATARVEALLTGEADTNVRVIRDALLIELSEWKTASAAEVLKKTLLELAIDADYVFDLHCDSEAVMHLYTHPLSSDELAPLAAFLGAKAVLVADVSGDDPFDEACSRPWAELAGRFPDRPIPMACHATTLEFRGEMDVSDELARPDAAALISFLILRGVIAGAVPVVPPAQCAPTPLAGSEPVIAPASGMVIFRKNVGDTVKAGEVVADIVDPLTGNALQAHSAADGIMFARILLRFASEGQRIAKVAGTTVTRTGKLLGA</sequence>
<protein>
    <submittedName>
        <fullName evidence="6">Deacylase</fullName>
    </submittedName>
</protein>
<evidence type="ECO:0000256" key="2">
    <source>
        <dbReference type="ARBA" id="ARBA00022723"/>
    </source>
</evidence>
<dbReference type="OrthoDB" id="9782876at2"/>
<name>A0A5N3PC56_9HYPH</name>
<reference evidence="6 7" key="1">
    <citation type="journal article" date="2019" name="Microorganisms">
        <title>Genome Insights into the Novel Species Microvirga brassicacearum, a Rapeseed Endophyte with Biotechnological Potential.</title>
        <authorList>
            <person name="Jimenez-Gomez A."/>
            <person name="Saati-Santamaria Z."/>
            <person name="Igual J.M."/>
            <person name="Rivas R."/>
            <person name="Mateos P.F."/>
            <person name="Garcia-Fraile P."/>
        </authorList>
    </citation>
    <scope>NUCLEOTIDE SEQUENCE [LARGE SCALE GENOMIC DNA]</scope>
    <source>
        <strain evidence="6 7">CDVBN77</strain>
    </source>
</reference>
<dbReference type="RefSeq" id="WP_150943244.1">
    <property type="nucleotide sequence ID" value="NZ_VCMV01000013.1"/>
</dbReference>
<dbReference type="Proteomes" id="UP000325684">
    <property type="component" value="Unassembled WGS sequence"/>
</dbReference>
<dbReference type="GO" id="GO:0016788">
    <property type="term" value="F:hydrolase activity, acting on ester bonds"/>
    <property type="evidence" value="ECO:0007669"/>
    <property type="project" value="InterPro"/>
</dbReference>
<dbReference type="Pfam" id="PF24827">
    <property type="entry name" value="AstE_AspA_cat"/>
    <property type="match status" value="1"/>
</dbReference>
<accession>A0A5N3PC56</accession>
<organism evidence="6 7">
    <name type="scientific">Microvirga brassicacearum</name>
    <dbReference type="NCBI Taxonomy" id="2580413"/>
    <lineage>
        <taxon>Bacteria</taxon>
        <taxon>Pseudomonadati</taxon>
        <taxon>Pseudomonadota</taxon>
        <taxon>Alphaproteobacteria</taxon>
        <taxon>Hyphomicrobiales</taxon>
        <taxon>Methylobacteriaceae</taxon>
        <taxon>Microvirga</taxon>
    </lineage>
</organism>
<dbReference type="AlphaFoldDB" id="A0A5N3PC56"/>
<keyword evidence="3" id="KW-0378">Hydrolase</keyword>
<gene>
    <name evidence="6" type="ORF">FEZ63_08340</name>
</gene>
<comment type="caution">
    <text evidence="6">The sequence shown here is derived from an EMBL/GenBank/DDBJ whole genome shotgun (WGS) entry which is preliminary data.</text>
</comment>
<keyword evidence="4" id="KW-0862">Zinc</keyword>
<dbReference type="Gene3D" id="3.40.630.10">
    <property type="entry name" value="Zn peptidases"/>
    <property type="match status" value="1"/>
</dbReference>
<evidence type="ECO:0000256" key="3">
    <source>
        <dbReference type="ARBA" id="ARBA00022801"/>
    </source>
</evidence>
<feature type="domain" description="Succinylglutamate desuccinylase/Aspartoacylase catalytic" evidence="5">
    <location>
        <begin position="31"/>
        <end position="203"/>
    </location>
</feature>
<proteinExistence type="predicted"/>
<dbReference type="SUPFAM" id="SSF53187">
    <property type="entry name" value="Zn-dependent exopeptidases"/>
    <property type="match status" value="1"/>
</dbReference>
<dbReference type="CDD" id="cd06250">
    <property type="entry name" value="M14_PaAOTO_like"/>
    <property type="match status" value="1"/>
</dbReference>